<accession>A0A8K0AFI7</accession>
<evidence type="ECO:0000256" key="3">
    <source>
        <dbReference type="ARBA" id="ARBA00022490"/>
    </source>
</evidence>
<dbReference type="GO" id="GO:0000381">
    <property type="term" value="P:regulation of alternative mRNA splicing, via spliceosome"/>
    <property type="evidence" value="ECO:0007669"/>
    <property type="project" value="InterPro"/>
</dbReference>
<evidence type="ECO:0000256" key="8">
    <source>
        <dbReference type="PROSITE-ProRule" id="PRU00176"/>
    </source>
</evidence>
<evidence type="ECO:0000256" key="9">
    <source>
        <dbReference type="SAM" id="MobiDB-lite"/>
    </source>
</evidence>
<feature type="region of interest" description="Disordered" evidence="9">
    <location>
        <begin position="44"/>
        <end position="92"/>
    </location>
</feature>
<dbReference type="GO" id="GO:0005737">
    <property type="term" value="C:cytoplasm"/>
    <property type="evidence" value="ECO:0007669"/>
    <property type="project" value="UniProtKB-SubCell"/>
</dbReference>
<dbReference type="Proteomes" id="UP000838412">
    <property type="component" value="Chromosome 9"/>
</dbReference>
<dbReference type="GO" id="GO:0006397">
    <property type="term" value="P:mRNA processing"/>
    <property type="evidence" value="ECO:0007669"/>
    <property type="project" value="UniProtKB-KW"/>
</dbReference>
<evidence type="ECO:0000259" key="10">
    <source>
        <dbReference type="PROSITE" id="PS50102"/>
    </source>
</evidence>
<feature type="compositionally biased region" description="Low complexity" evidence="9">
    <location>
        <begin position="49"/>
        <end position="68"/>
    </location>
</feature>
<evidence type="ECO:0000256" key="4">
    <source>
        <dbReference type="ARBA" id="ARBA00022664"/>
    </source>
</evidence>
<dbReference type="InterPro" id="IPR047131">
    <property type="entry name" value="RBFOX1-like"/>
</dbReference>
<keyword evidence="12" id="KW-1185">Reference proteome</keyword>
<keyword evidence="5 8" id="KW-0694">RNA-binding</keyword>
<dbReference type="OrthoDB" id="5382468at2759"/>
<dbReference type="InterPro" id="IPR012677">
    <property type="entry name" value="Nucleotide-bd_a/b_plait_sf"/>
</dbReference>
<protein>
    <submittedName>
        <fullName evidence="11">RBFOX2 protein</fullName>
    </submittedName>
</protein>
<dbReference type="FunFam" id="3.30.70.330:FF:000375">
    <property type="entry name" value="RNA binding fox-1 homolog 1"/>
    <property type="match status" value="1"/>
</dbReference>
<sequence>MASVQLNHDSSWDSLGSLPAEKQDCLALRYAERKADDAVVLVNGDQAEEGPGTETVTTAGTSTVTPSGEDSLQHNSSTDPMATQHFGAHNGPEGVVDAGGVHDCSQQTDLPGAEHTGMVHVHGEPQVAVGTETHEQNTGVQSFSQQTDVCVFFSQQTTEAEVQTGDGTDVTQQQTAATAEALASAITKRLHVSNIPFRFRDPDLRQMFGKYGQILDVEIIFNERGSKGFGFVTFANSADADRAREQLNGTIVEGRKIEVNNATARVMTNKTRGAYANGAFRGGRDFIRGRGRGAFSGFRGPPPPPIPAYAGGYGYVPEATILDSTVISNRAALYQDGFYGDRYQFYLPDQAAASYAYAGSRYAQPTAYGMGFIADWNVGDLCRYGREYTDPYHHTIGPAGYGASVYRGGYSRFAPY</sequence>
<dbReference type="InterPro" id="IPR000504">
    <property type="entry name" value="RRM_dom"/>
</dbReference>
<evidence type="ECO:0000256" key="7">
    <source>
        <dbReference type="ARBA" id="ARBA00023242"/>
    </source>
</evidence>
<organism evidence="11 12">
    <name type="scientific">Branchiostoma lanceolatum</name>
    <name type="common">Common lancelet</name>
    <name type="synonym">Amphioxus lanceolatum</name>
    <dbReference type="NCBI Taxonomy" id="7740"/>
    <lineage>
        <taxon>Eukaryota</taxon>
        <taxon>Metazoa</taxon>
        <taxon>Chordata</taxon>
        <taxon>Cephalochordata</taxon>
        <taxon>Leptocardii</taxon>
        <taxon>Amphioxiformes</taxon>
        <taxon>Branchiostomatidae</taxon>
        <taxon>Branchiostoma</taxon>
    </lineage>
</organism>
<dbReference type="CDD" id="cd12407">
    <property type="entry name" value="RRM_FOX1_like"/>
    <property type="match status" value="1"/>
</dbReference>
<dbReference type="AlphaFoldDB" id="A0A8K0AFI7"/>
<keyword evidence="3" id="KW-0963">Cytoplasm</keyword>
<evidence type="ECO:0000256" key="5">
    <source>
        <dbReference type="ARBA" id="ARBA00022884"/>
    </source>
</evidence>
<dbReference type="GO" id="GO:0008380">
    <property type="term" value="P:RNA splicing"/>
    <property type="evidence" value="ECO:0007669"/>
    <property type="project" value="UniProtKB-KW"/>
</dbReference>
<dbReference type="SUPFAM" id="SSF54928">
    <property type="entry name" value="RNA-binding domain, RBD"/>
    <property type="match status" value="1"/>
</dbReference>
<dbReference type="Pfam" id="PF00076">
    <property type="entry name" value="RRM_1"/>
    <property type="match status" value="1"/>
</dbReference>
<name>A0A8K0AFI7_BRALA</name>
<dbReference type="InterPro" id="IPR035979">
    <property type="entry name" value="RBD_domain_sf"/>
</dbReference>
<gene>
    <name evidence="11" type="primary">RBFOX2</name>
    <name evidence="11" type="ORF">BLAG_LOCUS25175</name>
</gene>
<dbReference type="GO" id="GO:0005634">
    <property type="term" value="C:nucleus"/>
    <property type="evidence" value="ECO:0007669"/>
    <property type="project" value="UniProtKB-SubCell"/>
</dbReference>
<evidence type="ECO:0000313" key="12">
    <source>
        <dbReference type="Proteomes" id="UP000838412"/>
    </source>
</evidence>
<evidence type="ECO:0000256" key="6">
    <source>
        <dbReference type="ARBA" id="ARBA00023187"/>
    </source>
</evidence>
<dbReference type="SMART" id="SM00360">
    <property type="entry name" value="RRM"/>
    <property type="match status" value="1"/>
</dbReference>
<dbReference type="PANTHER" id="PTHR15597:SF22">
    <property type="entry name" value="RNA-BINDING FOX PROTEIN 1, ISOFORM H"/>
    <property type="match status" value="1"/>
</dbReference>
<proteinExistence type="predicted"/>
<dbReference type="GO" id="GO:0003729">
    <property type="term" value="F:mRNA binding"/>
    <property type="evidence" value="ECO:0007669"/>
    <property type="project" value="TreeGrafter"/>
</dbReference>
<evidence type="ECO:0000313" key="11">
    <source>
        <dbReference type="EMBL" id="CAH1274035.1"/>
    </source>
</evidence>
<evidence type="ECO:0000256" key="1">
    <source>
        <dbReference type="ARBA" id="ARBA00004123"/>
    </source>
</evidence>
<evidence type="ECO:0000256" key="2">
    <source>
        <dbReference type="ARBA" id="ARBA00004496"/>
    </source>
</evidence>
<keyword evidence="7" id="KW-0539">Nucleus</keyword>
<dbReference type="InterPro" id="IPR034237">
    <property type="entry name" value="FOX1_RRM"/>
</dbReference>
<comment type="subcellular location">
    <subcellularLocation>
        <location evidence="2">Cytoplasm</location>
    </subcellularLocation>
    <subcellularLocation>
        <location evidence="1">Nucleus</location>
    </subcellularLocation>
</comment>
<dbReference type="GO" id="GO:0007399">
    <property type="term" value="P:nervous system development"/>
    <property type="evidence" value="ECO:0007669"/>
    <property type="project" value="InterPro"/>
</dbReference>
<keyword evidence="4" id="KW-0507">mRNA processing</keyword>
<dbReference type="PROSITE" id="PS50102">
    <property type="entry name" value="RRM"/>
    <property type="match status" value="1"/>
</dbReference>
<dbReference type="Gene3D" id="3.30.70.330">
    <property type="match status" value="1"/>
</dbReference>
<dbReference type="EMBL" id="OV696694">
    <property type="protein sequence ID" value="CAH1274035.1"/>
    <property type="molecule type" value="Genomic_DNA"/>
</dbReference>
<reference evidence="11" key="1">
    <citation type="submission" date="2022-01" db="EMBL/GenBank/DDBJ databases">
        <authorList>
            <person name="Braso-Vives M."/>
        </authorList>
    </citation>
    <scope>NUCLEOTIDE SEQUENCE</scope>
</reference>
<keyword evidence="6" id="KW-0508">mRNA splicing</keyword>
<feature type="domain" description="RRM" evidence="10">
    <location>
        <begin position="188"/>
        <end position="264"/>
    </location>
</feature>
<dbReference type="PANTHER" id="PTHR15597">
    <property type="entry name" value="ATAXIN 2-BINDING PROTEIN 1-RELATED"/>
    <property type="match status" value="1"/>
</dbReference>